<dbReference type="SMART" id="SM00356">
    <property type="entry name" value="ZnF_C3H1"/>
    <property type="match status" value="5"/>
</dbReference>
<dbReference type="Pfam" id="PF23035">
    <property type="entry name" value="zf-CCCH_UNK-like_4th"/>
    <property type="match status" value="1"/>
</dbReference>
<dbReference type="Pfam" id="PF13920">
    <property type="entry name" value="zf-C3HC4_3"/>
    <property type="match status" value="1"/>
</dbReference>
<feature type="domain" description="C3H1-type" evidence="12">
    <location>
        <begin position="282"/>
        <end position="311"/>
    </location>
</feature>
<dbReference type="GO" id="GO:0005737">
    <property type="term" value="C:cytoplasm"/>
    <property type="evidence" value="ECO:0007669"/>
    <property type="project" value="UniProtKB-SubCell"/>
</dbReference>
<comment type="subcellular location">
    <subcellularLocation>
        <location evidence="1">Cytoplasm</location>
    </subcellularLocation>
</comment>
<reference evidence="13" key="1">
    <citation type="journal article" date="2013" name="Genome Biol. Evol.">
        <title>Punctuated emergences of genetic and phenotypic innovations in eumetazoan, bilaterian, euteleostome, and hominidae ancestors.</title>
        <authorList>
            <person name="Wenger Y."/>
            <person name="Galliot B."/>
        </authorList>
    </citation>
    <scope>NUCLEOTIDE SEQUENCE</scope>
    <source>
        <tissue evidence="13">Whole animals</tissue>
    </source>
</reference>
<feature type="zinc finger region" description="C3H1-type" evidence="8">
    <location>
        <begin position="473"/>
        <end position="501"/>
    </location>
</feature>
<gene>
    <name evidence="13" type="primary">UNK</name>
</gene>
<keyword evidence="3" id="KW-0963">Cytoplasm</keyword>
<sequence length="945" mass="107248">MHDDNSCISDSDDSCINKTKRREVLLHKMKGQENIISNINITDSLVPYSSTDNESKDRQQRLRAEIGRETYMHGKKSKETEPNNDTCDMCDSLFNELKGLHSEEEKSDIEYRKKLHMDDATHSMADLQKCLPTPHLTNRQSFYLRKLWTFKYSIYDSTKKNTFCMMWDEVQGGRGGKMIKTNPIMLCETSCFANRKYGEMAAEKDDFSNVNLVSKKSSAELNQPQTEKPLHYTYLKEFRVEQCSLFLQHKCTQHRPFSCFCWHFLNQKRRRPRKKKDGTFTYSPDVYCQQYNETTGECVNGDDCPFLHRVAGDVERRYHLRYYKTSPCVYETDTRGYCVKNGPHCAFAHGPHDLRQPVYDIRELQIMDQEEKEDNSKQIVPEDPRWNDTNYVLSTYKTEPCKKPPRLCRQGYACPQYHNNRDRRRSPRKYKYRSTPCPNVKHADEWGDPSTCENGDSCAYCHTRTEQQFHPEIYKSTKCNDMQQTAQCPRGPFCAFAHIEQDQINAMEAAKGKNYELMQQNQQAAYSSTQNSPLPSPAGLPNNRPKRSASLSGPYAKIVEGTISSMHNVVLSSSAPTYEKAPGSGRRSNSRDSDQCQSFFGPTMSQSSQGSEPRTPSKAMSAGAQSFYPEAAFTDETALDNALLDAISNIDNTFDFDFPDNASVGSSLGGAGSTGGIGFNTSSFLEQFSNGTNPVSIPGTEMQHSFTSQHSQSPTSPNIISGTNNSFYSNQTASRASYLRSPKNSQLGIYEMLQSPKFNSPSLASPLALSNSFDIQRSSDEIISLRSRLASWEESWNQAKIACDAWKREASEQSDKAQSAEREKMQILIKLGEAEAEVRYLKLELERKNGGSCIHLLKQITDLDNLSILDLKQIYNQLKNDTDRLEKIISKRESMKCILCEETPRCVVTYPCTHCVMCGTCAAQQVECPFCNQAISQKTTIFIPV</sequence>
<feature type="compositionally biased region" description="Polar residues" evidence="10">
    <location>
        <begin position="702"/>
        <end position="726"/>
    </location>
</feature>
<dbReference type="Gene3D" id="3.30.40.10">
    <property type="entry name" value="Zinc/RING finger domain, C3HC4 (zinc finger)"/>
    <property type="match status" value="1"/>
</dbReference>
<feature type="domain" description="C3H1-type" evidence="12">
    <location>
        <begin position="431"/>
        <end position="465"/>
    </location>
</feature>
<feature type="region of interest" description="Disordered" evidence="10">
    <location>
        <begin position="693"/>
        <end position="726"/>
    </location>
</feature>
<dbReference type="PROSITE" id="PS50089">
    <property type="entry name" value="ZF_RING_2"/>
    <property type="match status" value="1"/>
</dbReference>
<dbReference type="InterPro" id="IPR013083">
    <property type="entry name" value="Znf_RING/FYVE/PHD"/>
</dbReference>
<evidence type="ECO:0000256" key="8">
    <source>
        <dbReference type="PROSITE-ProRule" id="PRU00723"/>
    </source>
</evidence>
<dbReference type="Pfam" id="PF25427">
    <property type="entry name" value="zf-CCCH_UNK"/>
    <property type="match status" value="1"/>
</dbReference>
<feature type="coiled-coil region" evidence="9">
    <location>
        <begin position="803"/>
        <end position="837"/>
    </location>
</feature>
<keyword evidence="7 8" id="KW-0862">Zinc</keyword>
<dbReference type="InterPro" id="IPR057296">
    <property type="entry name" value="UNK_Znf_5"/>
</dbReference>
<feature type="compositionally biased region" description="Polar residues" evidence="10">
    <location>
        <begin position="595"/>
        <end position="614"/>
    </location>
</feature>
<evidence type="ECO:0000256" key="2">
    <source>
        <dbReference type="ARBA" id="ARBA00008808"/>
    </source>
</evidence>
<feature type="region of interest" description="Disordered" evidence="10">
    <location>
        <begin position="575"/>
        <end position="622"/>
    </location>
</feature>
<keyword evidence="5" id="KW-0677">Repeat</keyword>
<dbReference type="EMBL" id="HAAD01001279">
    <property type="protein sequence ID" value="CDG67511.1"/>
    <property type="molecule type" value="mRNA"/>
</dbReference>
<feature type="domain" description="RING-type" evidence="11">
    <location>
        <begin position="897"/>
        <end position="932"/>
    </location>
</feature>
<dbReference type="InterPro" id="IPR000571">
    <property type="entry name" value="Znf_CCCH"/>
</dbReference>
<evidence type="ECO:0000256" key="1">
    <source>
        <dbReference type="ARBA" id="ARBA00004496"/>
    </source>
</evidence>
<dbReference type="OrthoDB" id="20534at2759"/>
<dbReference type="InterPro" id="IPR057295">
    <property type="entry name" value="UNK_Znf_4"/>
</dbReference>
<proteinExistence type="evidence at transcript level"/>
<dbReference type="PROSITE" id="PS50103">
    <property type="entry name" value="ZF_C3H1"/>
    <property type="match status" value="4"/>
</dbReference>
<dbReference type="PANTHER" id="PTHR14493:SF50">
    <property type="entry name" value="RING FINGER PROTEIN UNKEMPT"/>
    <property type="match status" value="1"/>
</dbReference>
<evidence type="ECO:0000256" key="10">
    <source>
        <dbReference type="SAM" id="MobiDB-lite"/>
    </source>
</evidence>
<evidence type="ECO:0000313" key="13">
    <source>
        <dbReference type="EMBL" id="CDG67511.1"/>
    </source>
</evidence>
<comment type="similarity">
    <text evidence="2">Belongs to the unkempt family.</text>
</comment>
<name>T2M626_HYDVU</name>
<dbReference type="InterPro" id="IPR045234">
    <property type="entry name" value="Unkempt-like"/>
</dbReference>
<evidence type="ECO:0000256" key="9">
    <source>
        <dbReference type="SAM" id="Coils"/>
    </source>
</evidence>
<feature type="zinc finger region" description="C3H1-type" evidence="8">
    <location>
        <begin position="431"/>
        <end position="465"/>
    </location>
</feature>
<feature type="compositionally biased region" description="Polar residues" evidence="10">
    <location>
        <begin position="521"/>
        <end position="533"/>
    </location>
</feature>
<dbReference type="Gene3D" id="4.10.1000.10">
    <property type="entry name" value="Zinc finger, CCCH-type"/>
    <property type="match status" value="2"/>
</dbReference>
<dbReference type="InterPro" id="IPR040594">
    <property type="entry name" value="UNK_Znf_1"/>
</dbReference>
<evidence type="ECO:0000256" key="3">
    <source>
        <dbReference type="ARBA" id="ARBA00022490"/>
    </source>
</evidence>
<protein>
    <submittedName>
        <fullName evidence="13">RING finger protein unkempt homolog</fullName>
    </submittedName>
</protein>
<keyword evidence="4 8" id="KW-0479">Metal-binding</keyword>
<feature type="domain" description="C3H1-type" evidence="12">
    <location>
        <begin position="473"/>
        <end position="501"/>
    </location>
</feature>
<dbReference type="InterPro" id="IPR001841">
    <property type="entry name" value="Znf_RING"/>
</dbReference>
<feature type="non-terminal residue" evidence="13">
    <location>
        <position position="1"/>
    </location>
</feature>
<dbReference type="AlphaFoldDB" id="T2M626"/>
<evidence type="ECO:0000259" key="11">
    <source>
        <dbReference type="PROSITE" id="PS50089"/>
    </source>
</evidence>
<dbReference type="Pfam" id="PF18384">
    <property type="entry name" value="zf_CCCH_5"/>
    <property type="match status" value="1"/>
</dbReference>
<dbReference type="InterPro" id="IPR036855">
    <property type="entry name" value="Znf_CCCH_sf"/>
</dbReference>
<evidence type="ECO:0000259" key="12">
    <source>
        <dbReference type="PROSITE" id="PS50103"/>
    </source>
</evidence>
<feature type="domain" description="C3H1-type" evidence="12">
    <location>
        <begin position="322"/>
        <end position="352"/>
    </location>
</feature>
<feature type="zinc finger region" description="C3H1-type" evidence="8">
    <location>
        <begin position="322"/>
        <end position="352"/>
    </location>
</feature>
<evidence type="ECO:0000256" key="5">
    <source>
        <dbReference type="ARBA" id="ARBA00022737"/>
    </source>
</evidence>
<dbReference type="GO" id="GO:0008270">
    <property type="term" value="F:zinc ion binding"/>
    <property type="evidence" value="ECO:0007669"/>
    <property type="project" value="UniProtKB-KW"/>
</dbReference>
<dbReference type="Pfam" id="PF23261">
    <property type="entry name" value="zf-CCCH_11"/>
    <property type="match status" value="1"/>
</dbReference>
<dbReference type="PANTHER" id="PTHR14493">
    <property type="entry name" value="UNKEMPT FAMILY MEMBER"/>
    <property type="match status" value="1"/>
</dbReference>
<keyword evidence="6 8" id="KW-0863">Zinc-finger</keyword>
<evidence type="ECO:0000256" key="4">
    <source>
        <dbReference type="ARBA" id="ARBA00022723"/>
    </source>
</evidence>
<keyword evidence="9" id="KW-0175">Coiled coil</keyword>
<dbReference type="SUPFAM" id="SSF90229">
    <property type="entry name" value="CCCH zinc finger"/>
    <property type="match status" value="1"/>
</dbReference>
<accession>T2M626</accession>
<evidence type="ECO:0000256" key="7">
    <source>
        <dbReference type="ARBA" id="ARBA00022833"/>
    </source>
</evidence>
<organism evidence="13">
    <name type="scientific">Hydra vulgaris</name>
    <name type="common">Hydra</name>
    <name type="synonym">Hydra attenuata</name>
    <dbReference type="NCBI Taxonomy" id="6087"/>
    <lineage>
        <taxon>Eukaryota</taxon>
        <taxon>Metazoa</taxon>
        <taxon>Cnidaria</taxon>
        <taxon>Hydrozoa</taxon>
        <taxon>Hydroidolina</taxon>
        <taxon>Anthoathecata</taxon>
        <taxon>Aplanulata</taxon>
        <taxon>Hydridae</taxon>
        <taxon>Hydra</taxon>
    </lineage>
</organism>
<evidence type="ECO:0000256" key="6">
    <source>
        <dbReference type="ARBA" id="ARBA00022771"/>
    </source>
</evidence>
<feature type="zinc finger region" description="C3H1-type" evidence="8">
    <location>
        <begin position="282"/>
        <end position="311"/>
    </location>
</feature>
<feature type="region of interest" description="Disordered" evidence="10">
    <location>
        <begin position="521"/>
        <end position="551"/>
    </location>
</feature>